<reference evidence="2" key="1">
    <citation type="journal article" date="2022" name="Front. Genet.">
        <title>Chromosome-Scale Assembly of the Dendrobium nobile Genome Provides Insights Into the Molecular Mechanism of the Biosynthesis of the Medicinal Active Ingredient of Dendrobium.</title>
        <authorList>
            <person name="Xu Q."/>
            <person name="Niu S.-C."/>
            <person name="Li K.-L."/>
            <person name="Zheng P.-J."/>
            <person name="Zhang X.-J."/>
            <person name="Jia Y."/>
            <person name="Liu Y."/>
            <person name="Niu Y.-X."/>
            <person name="Yu L.-H."/>
            <person name="Chen D.-F."/>
            <person name="Zhang G.-Q."/>
        </authorList>
    </citation>
    <scope>NUCLEOTIDE SEQUENCE</scope>
    <source>
        <tissue evidence="2">Leaf</tissue>
    </source>
</reference>
<protein>
    <recommendedName>
        <fullName evidence="1">Reverse transcriptase Ty1/copia-type domain-containing protein</fullName>
    </recommendedName>
</protein>
<comment type="caution">
    <text evidence="2">The sequence shown here is derived from an EMBL/GenBank/DDBJ whole genome shotgun (WGS) entry which is preliminary data.</text>
</comment>
<evidence type="ECO:0000313" key="3">
    <source>
        <dbReference type="Proteomes" id="UP000829196"/>
    </source>
</evidence>
<proteinExistence type="predicted"/>
<dbReference type="Proteomes" id="UP000829196">
    <property type="component" value="Unassembled WGS sequence"/>
</dbReference>
<keyword evidence="3" id="KW-1185">Reference proteome</keyword>
<evidence type="ECO:0000259" key="1">
    <source>
        <dbReference type="Pfam" id="PF07727"/>
    </source>
</evidence>
<dbReference type="EMBL" id="JAGYWB010000015">
    <property type="protein sequence ID" value="KAI0498056.1"/>
    <property type="molecule type" value="Genomic_DNA"/>
</dbReference>
<dbReference type="InterPro" id="IPR013103">
    <property type="entry name" value="RVT_2"/>
</dbReference>
<sequence>MLTLFKIGHLKSKHIDSMSHNLYPVDPNCYSQASEQLVWRQAMSVEFDNLEAHDTWTLVPPSPIQNIFGCKWIFKTKYNANGSIAIHKARLVAQGFKQVYGLDYLKTFSPVAKFPTIHILLIVAATHKWKILQLDVSNAFLHGGIKDSLNHLVFLIRCIQIMFVFSRSPYMA</sequence>
<accession>A0A8T3ANB7</accession>
<gene>
    <name evidence="2" type="ORF">KFK09_021297</name>
</gene>
<dbReference type="AlphaFoldDB" id="A0A8T3ANB7"/>
<name>A0A8T3ANB7_DENNO</name>
<feature type="domain" description="Reverse transcriptase Ty1/copia-type" evidence="1">
    <location>
        <begin position="54"/>
        <end position="148"/>
    </location>
</feature>
<dbReference type="OrthoDB" id="1917367at2759"/>
<dbReference type="Pfam" id="PF07727">
    <property type="entry name" value="RVT_2"/>
    <property type="match status" value="1"/>
</dbReference>
<organism evidence="2 3">
    <name type="scientific">Dendrobium nobile</name>
    <name type="common">Orchid</name>
    <dbReference type="NCBI Taxonomy" id="94219"/>
    <lineage>
        <taxon>Eukaryota</taxon>
        <taxon>Viridiplantae</taxon>
        <taxon>Streptophyta</taxon>
        <taxon>Embryophyta</taxon>
        <taxon>Tracheophyta</taxon>
        <taxon>Spermatophyta</taxon>
        <taxon>Magnoliopsida</taxon>
        <taxon>Liliopsida</taxon>
        <taxon>Asparagales</taxon>
        <taxon>Orchidaceae</taxon>
        <taxon>Epidendroideae</taxon>
        <taxon>Malaxideae</taxon>
        <taxon>Dendrobiinae</taxon>
        <taxon>Dendrobium</taxon>
    </lineage>
</organism>
<evidence type="ECO:0000313" key="2">
    <source>
        <dbReference type="EMBL" id="KAI0498056.1"/>
    </source>
</evidence>